<proteinExistence type="inferred from homology"/>
<comment type="similarity">
    <text evidence="2 6">Belongs to the caveolin family.</text>
</comment>
<evidence type="ECO:0000256" key="7">
    <source>
        <dbReference type="SAM" id="Phobius"/>
    </source>
</evidence>
<keyword evidence="8" id="KW-1185">Reference proteome</keyword>
<dbReference type="RefSeq" id="XP_022295857.1">
    <property type="nucleotide sequence ID" value="XM_022440149.1"/>
</dbReference>
<evidence type="ECO:0000256" key="4">
    <source>
        <dbReference type="ARBA" id="ARBA00023034"/>
    </source>
</evidence>
<dbReference type="KEGG" id="cvn:111105764"/>
<evidence type="ECO:0000256" key="6">
    <source>
        <dbReference type="RuleBase" id="RU000680"/>
    </source>
</evidence>
<organism evidence="8 9">
    <name type="scientific">Crassostrea virginica</name>
    <name type="common">Eastern oyster</name>
    <dbReference type="NCBI Taxonomy" id="6565"/>
    <lineage>
        <taxon>Eukaryota</taxon>
        <taxon>Metazoa</taxon>
        <taxon>Spiralia</taxon>
        <taxon>Lophotrochozoa</taxon>
        <taxon>Mollusca</taxon>
        <taxon>Bivalvia</taxon>
        <taxon>Autobranchia</taxon>
        <taxon>Pteriomorphia</taxon>
        <taxon>Ostreida</taxon>
        <taxon>Ostreoidea</taxon>
        <taxon>Ostreidae</taxon>
        <taxon>Crassostrea</taxon>
    </lineage>
</organism>
<protein>
    <recommendedName>
        <fullName evidence="6">Caveolin</fullName>
    </recommendedName>
</protein>
<feature type="transmembrane region" description="Helical" evidence="7">
    <location>
        <begin position="56"/>
        <end position="78"/>
    </location>
</feature>
<dbReference type="PANTHER" id="PTHR10844:SF19">
    <property type="entry name" value="CAVEOLIN-2"/>
    <property type="match status" value="1"/>
</dbReference>
<dbReference type="GO" id="GO:0060090">
    <property type="term" value="F:molecular adaptor activity"/>
    <property type="evidence" value="ECO:0007669"/>
    <property type="project" value="TreeGrafter"/>
</dbReference>
<keyword evidence="4 6" id="KW-0333">Golgi apparatus</keyword>
<dbReference type="AlphaFoldDB" id="A0A8B8AXB4"/>
<comment type="subcellular location">
    <subcellularLocation>
        <location evidence="1 6">Cell membrane</location>
        <topology evidence="1 6">Peripheral membrane protein</topology>
    </subcellularLocation>
    <subcellularLocation>
        <location evidence="6">Golgi apparatus membrane</location>
        <topology evidence="6">Peripheral membrane protein</topology>
    </subcellularLocation>
    <subcellularLocation>
        <location evidence="6">Membrane</location>
        <location evidence="6">Caveola</location>
        <topology evidence="6">Peripheral membrane protein</topology>
    </subcellularLocation>
</comment>
<reference evidence="9" key="1">
    <citation type="submission" date="2025-08" db="UniProtKB">
        <authorList>
            <consortium name="RefSeq"/>
        </authorList>
    </citation>
    <scope>IDENTIFICATION</scope>
    <source>
        <tissue evidence="9">Whole sample</tissue>
    </source>
</reference>
<dbReference type="GO" id="GO:0070836">
    <property type="term" value="P:caveola assembly"/>
    <property type="evidence" value="ECO:0007669"/>
    <property type="project" value="InterPro"/>
</dbReference>
<gene>
    <name evidence="9" type="primary">LOC111105764</name>
</gene>
<dbReference type="GO" id="GO:0005901">
    <property type="term" value="C:caveola"/>
    <property type="evidence" value="ECO:0007669"/>
    <property type="project" value="UniProtKB-SubCell"/>
</dbReference>
<sequence length="132" mass="14825">MADDKVDLMNRDPNNLNQHVQSNFEDVLGEPDGTRSADCVWIYSAKCFQGGKNCCYIFLTAICGIFLALFWGCGFAMISFEQIWCATPAYRCFSIYAIYVQKCVGTYLSCYLGPLCETCGLCLSRIRIEKSS</sequence>
<keyword evidence="5 6" id="KW-0472">Membrane</keyword>
<dbReference type="GO" id="GO:0000139">
    <property type="term" value="C:Golgi membrane"/>
    <property type="evidence" value="ECO:0007669"/>
    <property type="project" value="UniProtKB-SubCell"/>
</dbReference>
<evidence type="ECO:0000256" key="1">
    <source>
        <dbReference type="ARBA" id="ARBA00004202"/>
    </source>
</evidence>
<evidence type="ECO:0000313" key="8">
    <source>
        <dbReference type="Proteomes" id="UP000694844"/>
    </source>
</evidence>
<keyword evidence="3 6" id="KW-1003">Cell membrane</keyword>
<evidence type="ECO:0000256" key="3">
    <source>
        <dbReference type="ARBA" id="ARBA00022475"/>
    </source>
</evidence>
<accession>A0A8B8AXB4</accession>
<dbReference type="Pfam" id="PF01146">
    <property type="entry name" value="Caveolin"/>
    <property type="match status" value="1"/>
</dbReference>
<dbReference type="PANTHER" id="PTHR10844">
    <property type="entry name" value="CAVEOLIN"/>
    <property type="match status" value="1"/>
</dbReference>
<dbReference type="Proteomes" id="UP000694844">
    <property type="component" value="Chromosome 8"/>
</dbReference>
<dbReference type="OrthoDB" id="5917823at2759"/>
<dbReference type="InterPro" id="IPR001612">
    <property type="entry name" value="Caveolin"/>
</dbReference>
<name>A0A8B8AXB4_CRAVI</name>
<comment type="function">
    <text evidence="6">May act as a scaffolding protein within caveolar membranes. Interacts directly with G-protein alpha subunits and can functionally regulate their activity.</text>
</comment>
<keyword evidence="7" id="KW-0812">Transmembrane</keyword>
<keyword evidence="7" id="KW-1133">Transmembrane helix</keyword>
<evidence type="ECO:0000313" key="9">
    <source>
        <dbReference type="RefSeq" id="XP_022295857.1"/>
    </source>
</evidence>
<dbReference type="GeneID" id="111105764"/>
<evidence type="ECO:0000256" key="2">
    <source>
        <dbReference type="ARBA" id="ARBA00010988"/>
    </source>
</evidence>
<evidence type="ECO:0000256" key="5">
    <source>
        <dbReference type="ARBA" id="ARBA00023136"/>
    </source>
</evidence>